<evidence type="ECO:0000313" key="2">
    <source>
        <dbReference type="Proteomes" id="UP001470023"/>
    </source>
</evidence>
<evidence type="ECO:0000313" key="1">
    <source>
        <dbReference type="EMBL" id="MER6427607.1"/>
    </source>
</evidence>
<protein>
    <recommendedName>
        <fullName evidence="3">Lipoprotein</fullName>
    </recommendedName>
</protein>
<sequence length="174" mass="18347">MVFLLVGSVTGCSAVAGGPIRSEAQFLEHVRDTQAAGEDTVLFLGSDPDSVILGRSTDSASCVDDLGVDRDDTRRDQPSVSWAPDFDNGAAGYRAAVANLRRRWSERGWKVTKEAGIDPVSGKATGLPAIHTTDDHGVALSLSPGRRAGEGLVVADGGCVRHDGYWDAYAWSSS</sequence>
<keyword evidence="2" id="KW-1185">Reference proteome</keyword>
<evidence type="ECO:0008006" key="3">
    <source>
        <dbReference type="Google" id="ProtNLM"/>
    </source>
</evidence>
<accession>A0ABV1U359</accession>
<proteinExistence type="predicted"/>
<reference evidence="1 2" key="1">
    <citation type="submission" date="2024-06" db="EMBL/GenBank/DDBJ databases">
        <title>The Natural Products Discovery Center: Release of the First 8490 Sequenced Strains for Exploring Actinobacteria Biosynthetic Diversity.</title>
        <authorList>
            <person name="Kalkreuter E."/>
            <person name="Kautsar S.A."/>
            <person name="Yang D."/>
            <person name="Bader C.D."/>
            <person name="Teijaro C.N."/>
            <person name="Fluegel L."/>
            <person name="Davis C.M."/>
            <person name="Simpson J.R."/>
            <person name="Lauterbach L."/>
            <person name="Steele A.D."/>
            <person name="Gui C."/>
            <person name="Meng S."/>
            <person name="Li G."/>
            <person name="Viehrig K."/>
            <person name="Ye F."/>
            <person name="Su P."/>
            <person name="Kiefer A.F."/>
            <person name="Nichols A."/>
            <person name="Cepeda A.J."/>
            <person name="Yan W."/>
            <person name="Fan B."/>
            <person name="Jiang Y."/>
            <person name="Adhikari A."/>
            <person name="Zheng C.-J."/>
            <person name="Schuster L."/>
            <person name="Cowan T.M."/>
            <person name="Smanski M.J."/>
            <person name="Chevrette M.G."/>
            <person name="De Carvalho L.P.S."/>
            <person name="Shen B."/>
        </authorList>
    </citation>
    <scope>NUCLEOTIDE SEQUENCE [LARGE SCALE GENOMIC DNA]</scope>
    <source>
        <strain evidence="1 2">NPDC001166</strain>
    </source>
</reference>
<name>A0ABV1U359_9ACTN</name>
<dbReference type="EMBL" id="JBEPAZ010000004">
    <property type="protein sequence ID" value="MER6427607.1"/>
    <property type="molecule type" value="Genomic_DNA"/>
</dbReference>
<comment type="caution">
    <text evidence="1">The sequence shown here is derived from an EMBL/GenBank/DDBJ whole genome shotgun (WGS) entry which is preliminary data.</text>
</comment>
<dbReference type="Proteomes" id="UP001470023">
    <property type="component" value="Unassembled WGS sequence"/>
</dbReference>
<dbReference type="RefSeq" id="WP_351944383.1">
    <property type="nucleotide sequence ID" value="NZ_JBEOYA010000070.1"/>
</dbReference>
<organism evidence="1 2">
    <name type="scientific">Streptomyces sp. 900105245</name>
    <dbReference type="NCBI Taxonomy" id="3154379"/>
    <lineage>
        <taxon>Bacteria</taxon>
        <taxon>Bacillati</taxon>
        <taxon>Actinomycetota</taxon>
        <taxon>Actinomycetes</taxon>
        <taxon>Kitasatosporales</taxon>
        <taxon>Streptomycetaceae</taxon>
        <taxon>Streptomyces</taxon>
    </lineage>
</organism>
<gene>
    <name evidence="1" type="ORF">ABT272_07645</name>
</gene>